<evidence type="ECO:0000256" key="1">
    <source>
        <dbReference type="ARBA" id="ARBA00010515"/>
    </source>
</evidence>
<evidence type="ECO:0000313" key="4">
    <source>
        <dbReference type="EMBL" id="OLO11171.1"/>
    </source>
</evidence>
<proteinExistence type="inferred from homology"/>
<comment type="caution">
    <text evidence="4">The sequence shown here is derived from an EMBL/GenBank/DDBJ whole genome shotgun (WGS) entry which is preliminary data.</text>
</comment>
<dbReference type="InterPro" id="IPR029058">
    <property type="entry name" value="AB_hydrolase_fold"/>
</dbReference>
<evidence type="ECO:0000313" key="5">
    <source>
        <dbReference type="Proteomes" id="UP000186806"/>
    </source>
</evidence>
<dbReference type="RefSeq" id="WP_075369435.1">
    <property type="nucleotide sequence ID" value="NZ_MSDQ01000026.1"/>
</dbReference>
<keyword evidence="2" id="KW-0378">Hydrolase</keyword>
<dbReference type="GO" id="GO:0016787">
    <property type="term" value="F:hydrolase activity"/>
    <property type="evidence" value="ECO:0007669"/>
    <property type="project" value="UniProtKB-KW"/>
</dbReference>
<dbReference type="Proteomes" id="UP000186806">
    <property type="component" value="Unassembled WGS sequence"/>
</dbReference>
<evidence type="ECO:0000256" key="2">
    <source>
        <dbReference type="ARBA" id="ARBA00022801"/>
    </source>
</evidence>
<organism evidence="4 5">
    <name type="scientific">Chromohalobacter japonicus</name>
    <dbReference type="NCBI Taxonomy" id="223900"/>
    <lineage>
        <taxon>Bacteria</taxon>
        <taxon>Pseudomonadati</taxon>
        <taxon>Pseudomonadota</taxon>
        <taxon>Gammaproteobacteria</taxon>
        <taxon>Oceanospirillales</taxon>
        <taxon>Halomonadaceae</taxon>
        <taxon>Chromohalobacter</taxon>
    </lineage>
</organism>
<dbReference type="InterPro" id="IPR013094">
    <property type="entry name" value="AB_hydrolase_3"/>
</dbReference>
<accession>A0A1Q8TBW3</accession>
<evidence type="ECO:0000259" key="3">
    <source>
        <dbReference type="Pfam" id="PF07859"/>
    </source>
</evidence>
<dbReference type="AlphaFoldDB" id="A0A1Q8TBW3"/>
<sequence>MQIESFIQRLTPLDDYADAPLGERRRLYEALHAEYRPADPKGMQVKDDVVAGVAVRRFLPTHAMGECIVYVHGGGWNLGSPQSHHGITADLAERLEREVVSVDYRLLPEAHYSEALDDCRMVVEALTPVAVIGDSAGGRLALDIAGTSQWSGVLGVIYPVVGTPTVETLGSDAPLLSRADILALWEMAANDMPALDPHHPPVAHIEALAVEYDPLTWPLEQAIERWRAAGASVGYRCAPNMVHSALHSHAELPDMATAWQNFCQALRARLGDA</sequence>
<dbReference type="Pfam" id="PF07859">
    <property type="entry name" value="Abhydrolase_3"/>
    <property type="match status" value="1"/>
</dbReference>
<comment type="similarity">
    <text evidence="1">Belongs to the 'GDXG' lipolytic enzyme family.</text>
</comment>
<dbReference type="PANTHER" id="PTHR23024">
    <property type="entry name" value="ARYLACETAMIDE DEACETYLASE"/>
    <property type="match status" value="1"/>
</dbReference>
<dbReference type="EMBL" id="MSDQ01000026">
    <property type="protein sequence ID" value="OLO11171.1"/>
    <property type="molecule type" value="Genomic_DNA"/>
</dbReference>
<feature type="domain" description="Alpha/beta hydrolase fold-3" evidence="3">
    <location>
        <begin position="68"/>
        <end position="245"/>
    </location>
</feature>
<dbReference type="Gene3D" id="3.40.50.1820">
    <property type="entry name" value="alpha/beta hydrolase"/>
    <property type="match status" value="1"/>
</dbReference>
<name>A0A1Q8TBW3_9GAMM</name>
<protein>
    <submittedName>
        <fullName evidence="4">Lipolytic protein</fullName>
    </submittedName>
</protein>
<dbReference type="InterPro" id="IPR050466">
    <property type="entry name" value="Carboxylest/Gibb_receptor"/>
</dbReference>
<dbReference type="SUPFAM" id="SSF53474">
    <property type="entry name" value="alpha/beta-Hydrolases"/>
    <property type="match status" value="1"/>
</dbReference>
<dbReference type="InterPro" id="IPR002168">
    <property type="entry name" value="Lipase_GDXG_HIS_AS"/>
</dbReference>
<reference evidence="4 5" key="1">
    <citation type="submission" date="2016-12" db="EMBL/GenBank/DDBJ databases">
        <title>Draft genome sequences of strains Salinicola socius SMB35, Salinicola sp. MH3R3-1 and Chromohalobacter sp. SMB17 from the Verkhnekamsk potash mining region of Russia.</title>
        <authorList>
            <person name="Mavrodi D.V."/>
            <person name="Olsson B.E."/>
            <person name="Korsakova E.S."/>
            <person name="Pyankova A."/>
            <person name="Mavrodi O.V."/>
            <person name="Plotnikova E.G."/>
        </authorList>
    </citation>
    <scope>NUCLEOTIDE SEQUENCE [LARGE SCALE GENOMIC DNA]</scope>
    <source>
        <strain evidence="4 5">SMB17</strain>
    </source>
</reference>
<keyword evidence="5" id="KW-1185">Reference proteome</keyword>
<gene>
    <name evidence="4" type="ORF">BTW10_11000</name>
</gene>
<dbReference type="PROSITE" id="PS01173">
    <property type="entry name" value="LIPASE_GDXG_HIS"/>
    <property type="match status" value="1"/>
</dbReference>
<dbReference type="PANTHER" id="PTHR23024:SF24">
    <property type="entry name" value="ALPHA_BETA HYDROLASE FOLD-3 DOMAIN-CONTAINING PROTEIN"/>
    <property type="match status" value="1"/>
</dbReference>